<dbReference type="VEuPathDB" id="CryptoDB:Cvel_2527"/>
<dbReference type="AlphaFoldDB" id="A0A0G4IG12"/>
<feature type="region of interest" description="Disordered" evidence="2">
    <location>
        <begin position="534"/>
        <end position="585"/>
    </location>
</feature>
<evidence type="ECO:0000313" key="3">
    <source>
        <dbReference type="EMBL" id="CEM56209.1"/>
    </source>
</evidence>
<feature type="region of interest" description="Disordered" evidence="2">
    <location>
        <begin position="852"/>
        <end position="1120"/>
    </location>
</feature>
<keyword evidence="1" id="KW-0175">Coiled coil</keyword>
<sequence length="1264" mass="137580">MRKQNLQLKVSHDALAAALDEVGLLRAQNSKLKDRLAALQQHHQEEAQQYHNQTETRTYPQSAPLEDTVEESLVAVTLKTHPLDGDTAQDQPMEVKARVRISSPRRDRERDTHQTVNSNPSSSSSSACVHTSGSGVQRLVSEGPPSPFAHTVAEVNSSEEDEIINSLLKSTRGGQGGVSEGIAVRGDGATEATISRLLRELLCRLSEAEAQRDETAIKLSVARARASSPKRNAQRARTPSPPRKGPEETKKGTADSASKSKRGAVPGGFVVSAKTSESLSDSLEAEEEESGKRRKKKKSGEEGERSDSGDGSTFRARVGDVRSDRLPRESASSSSSRIPKGMEKEGKKEERSKFASSKNLEVLRGERLEEERSLMWRQMFLKFRRRSTRTYRKLIASRRRSGRLALLLDCCRRRLRVERDEKEKEKKNSQFWRTEWERERMSCEDSEVQRDAEIERLREELEIPRFSLSAAPPLSTTSVNPHCSNLHLQQSDSVLVAPGALQTPLLQDSARCSHSSRGHVGVGGAHTHTTLAFSQPRTNPFDQSISQGASPERSVLTERSGRRGFPSSQTMDRREGRPSSAGSLLIPPFPISAAASRQFLISSGMQLSRSALEREDKYPRQTGFTLSSRLDAAADRDRGLTRSRSGPIHSLSPAILTSSLPHPSPKPPSLHSESPPLSPDRGQRRSEPPHAPLSTSLHSPHHPVSALNSPEPQKQLQSRLLSGGQGPLSLSLNESAPPQRKTIDVALPHHPRTDLQFRLSSATSTSLLQSKSEAARRLPDTPPSQPIAPPSQPPALGMSQSAAALGASRRPNFNTDAVRRRVSFSTALRQHGPGASASYKGESCHLTEEGHAVANEEDANGKDTSTLPSPRRLRSLYPSSSGLDNNREPNIGPESKGPGKTSSPQCRGPGQSMDLDTKSHRSDCSLSLSAFGKGRAEPPGLSGPNPFASLVRQESQRREREEGEEEKESFQDHHTEKGSASGTRTPSPERDLPSSPHVSKGPPESRTPSLSASAFHRDRSKANLAALPVSQGFAPPTPSHSQALKPERTEALEPPSLSKSSERARRSRKVNSSFESSHKMPSRLPSSSLRDPTETLPQEGPTLDKHRRPSSVGTRSRAGGREDFFRLHSSPLPKFSPSTREISHHTAGGANDALFLRHSSCLASRGSRKAHDAHVRAGVGGLRVPKPSGGKWDSSLRLHLEKDSGRLRVEGYYLERGREASPVTTTESVPVAVPCGGRLDRVVPVSLQVCEGFGNMGGGGFVLG</sequence>
<proteinExistence type="predicted"/>
<feature type="compositionally biased region" description="Polar residues" evidence="2">
    <location>
        <begin position="534"/>
        <end position="549"/>
    </location>
</feature>
<feature type="compositionally biased region" description="Low complexity" evidence="2">
    <location>
        <begin position="761"/>
        <end position="772"/>
    </location>
</feature>
<feature type="compositionally biased region" description="Pro residues" evidence="2">
    <location>
        <begin position="780"/>
        <end position="793"/>
    </location>
</feature>
<feature type="compositionally biased region" description="Basic and acidic residues" evidence="2">
    <location>
        <begin position="104"/>
        <end position="113"/>
    </location>
</feature>
<evidence type="ECO:0000256" key="2">
    <source>
        <dbReference type="SAM" id="MobiDB-lite"/>
    </source>
</evidence>
<protein>
    <submittedName>
        <fullName evidence="3">Uncharacterized protein</fullName>
    </submittedName>
</protein>
<feature type="region of interest" description="Disordered" evidence="2">
    <location>
        <begin position="761"/>
        <end position="816"/>
    </location>
</feature>
<feature type="compositionally biased region" description="Basic and acidic residues" evidence="2">
    <location>
        <begin position="340"/>
        <end position="353"/>
    </location>
</feature>
<feature type="compositionally biased region" description="Basic and acidic residues" evidence="2">
    <location>
        <begin position="968"/>
        <end position="977"/>
    </location>
</feature>
<feature type="compositionally biased region" description="Low complexity" evidence="2">
    <location>
        <begin position="715"/>
        <end position="732"/>
    </location>
</feature>
<feature type="compositionally biased region" description="Low complexity" evidence="2">
    <location>
        <begin position="118"/>
        <end position="134"/>
    </location>
</feature>
<name>A0A0G4IG12_9ALVE</name>
<feature type="compositionally biased region" description="Basic and acidic residues" evidence="2">
    <location>
        <begin position="244"/>
        <end position="253"/>
    </location>
</feature>
<evidence type="ECO:0000256" key="1">
    <source>
        <dbReference type="SAM" id="Coils"/>
    </source>
</evidence>
<accession>A0A0G4IG12</accession>
<reference evidence="3" key="1">
    <citation type="submission" date="2014-11" db="EMBL/GenBank/DDBJ databases">
        <authorList>
            <person name="Otto D Thomas"/>
            <person name="Naeem Raeece"/>
        </authorList>
    </citation>
    <scope>NUCLEOTIDE SEQUENCE</scope>
</reference>
<feature type="compositionally biased region" description="Basic and acidic residues" evidence="2">
    <location>
        <begin position="299"/>
        <end position="308"/>
    </location>
</feature>
<feature type="compositionally biased region" description="Basic and acidic residues" evidence="2">
    <location>
        <begin position="317"/>
        <end position="328"/>
    </location>
</feature>
<gene>
    <name evidence="3" type="ORF">Cvel_2527</name>
</gene>
<feature type="region of interest" description="Disordered" evidence="2">
    <location>
        <begin position="222"/>
        <end position="355"/>
    </location>
</feature>
<feature type="coiled-coil region" evidence="1">
    <location>
        <begin position="15"/>
        <end position="49"/>
    </location>
</feature>
<organism evidence="3">
    <name type="scientific">Chromera velia CCMP2878</name>
    <dbReference type="NCBI Taxonomy" id="1169474"/>
    <lineage>
        <taxon>Eukaryota</taxon>
        <taxon>Sar</taxon>
        <taxon>Alveolata</taxon>
        <taxon>Colpodellida</taxon>
        <taxon>Chromeraceae</taxon>
        <taxon>Chromera</taxon>
    </lineage>
</organism>
<feature type="region of interest" description="Disordered" evidence="2">
    <location>
        <begin position="82"/>
        <end position="158"/>
    </location>
</feature>
<feature type="compositionally biased region" description="Low complexity" evidence="2">
    <location>
        <begin position="864"/>
        <end position="881"/>
    </location>
</feature>
<dbReference type="EMBL" id="CDMZ01005952">
    <property type="protein sequence ID" value="CEM56209.1"/>
    <property type="molecule type" value="Genomic_DNA"/>
</dbReference>
<feature type="region of interest" description="Disordered" evidence="2">
    <location>
        <begin position="611"/>
        <end position="737"/>
    </location>
</feature>